<evidence type="ECO:0000313" key="2">
    <source>
        <dbReference type="Proteomes" id="UP001233999"/>
    </source>
</evidence>
<feature type="non-terminal residue" evidence="1">
    <location>
        <position position="68"/>
    </location>
</feature>
<organism evidence="1 2">
    <name type="scientific">Diploptera punctata</name>
    <name type="common">Pacific beetle cockroach</name>
    <dbReference type="NCBI Taxonomy" id="6984"/>
    <lineage>
        <taxon>Eukaryota</taxon>
        <taxon>Metazoa</taxon>
        <taxon>Ecdysozoa</taxon>
        <taxon>Arthropoda</taxon>
        <taxon>Hexapoda</taxon>
        <taxon>Insecta</taxon>
        <taxon>Pterygota</taxon>
        <taxon>Neoptera</taxon>
        <taxon>Polyneoptera</taxon>
        <taxon>Dictyoptera</taxon>
        <taxon>Blattodea</taxon>
        <taxon>Blaberoidea</taxon>
        <taxon>Blaberidae</taxon>
        <taxon>Diplopterinae</taxon>
        <taxon>Diploptera</taxon>
    </lineage>
</organism>
<gene>
    <name evidence="1" type="ORF">L9F63_026797</name>
</gene>
<reference evidence="1" key="2">
    <citation type="submission" date="2023-05" db="EMBL/GenBank/DDBJ databases">
        <authorList>
            <person name="Fouks B."/>
        </authorList>
    </citation>
    <scope>NUCLEOTIDE SEQUENCE</scope>
    <source>
        <strain evidence="1">Stay&amp;Tobe</strain>
        <tissue evidence="1">Testes</tissue>
    </source>
</reference>
<protein>
    <submittedName>
        <fullName evidence="1">Uncharacterized protein</fullName>
    </submittedName>
</protein>
<dbReference type="AlphaFoldDB" id="A0AAD8AFD7"/>
<reference evidence="1" key="1">
    <citation type="journal article" date="2023" name="IScience">
        <title>Live-bearing cockroach genome reveals convergent evolutionary mechanisms linked to viviparity in insects and beyond.</title>
        <authorList>
            <person name="Fouks B."/>
            <person name="Harrison M.C."/>
            <person name="Mikhailova A.A."/>
            <person name="Marchal E."/>
            <person name="English S."/>
            <person name="Carruthers M."/>
            <person name="Jennings E.C."/>
            <person name="Chiamaka E.L."/>
            <person name="Frigard R.A."/>
            <person name="Pippel M."/>
            <person name="Attardo G.M."/>
            <person name="Benoit J.B."/>
            <person name="Bornberg-Bauer E."/>
            <person name="Tobe S.S."/>
        </authorList>
    </citation>
    <scope>NUCLEOTIDE SEQUENCE</scope>
    <source>
        <strain evidence="1">Stay&amp;Tobe</strain>
    </source>
</reference>
<name>A0AAD8AFD7_DIPPU</name>
<evidence type="ECO:0000313" key="1">
    <source>
        <dbReference type="EMBL" id="KAJ9598098.1"/>
    </source>
</evidence>
<dbReference type="Proteomes" id="UP001233999">
    <property type="component" value="Unassembled WGS sequence"/>
</dbReference>
<proteinExistence type="predicted"/>
<comment type="caution">
    <text evidence="1">The sequence shown here is derived from an EMBL/GenBank/DDBJ whole genome shotgun (WGS) entry which is preliminary data.</text>
</comment>
<keyword evidence="2" id="KW-1185">Reference proteome</keyword>
<dbReference type="EMBL" id="JASPKZ010001340">
    <property type="protein sequence ID" value="KAJ9598098.1"/>
    <property type="molecule type" value="Genomic_DNA"/>
</dbReference>
<accession>A0AAD8AFD7</accession>
<sequence length="68" mass="8000">GRLRKVQQSGAAYYDARTLYIINFKNLQNKRRKNYRVHLCTKRLNFPKIFIKIIIATPAVKIYVNTSA</sequence>
<feature type="non-terminal residue" evidence="1">
    <location>
        <position position="1"/>
    </location>
</feature>